<evidence type="ECO:0000313" key="1">
    <source>
        <dbReference type="EMBL" id="GEU44633.1"/>
    </source>
</evidence>
<sequence length="205" mass="23153">MFLSLMKYDVEIRERAHMVNCNPSQTPVDTEFSMIDLGSHGDDGDLRQPMLSCSSAEAEYRGVANVVVDLLVEESTTFELFMFLHVISMRIFSLKAYLLLCLRSFIYQFEYTMSFPSNCEGVLVAKHFIHLQDLRFDKCAFYIARLDQLVITIASGDIGQGFDPHSLQGQISFSAFGRTETSLSTLGRGKAVYISTSPIHCGRRY</sequence>
<name>A0A6L2K5I5_TANCI</name>
<organism evidence="1">
    <name type="scientific">Tanacetum cinerariifolium</name>
    <name type="common">Dalmatian daisy</name>
    <name type="synonym">Chrysanthemum cinerariifolium</name>
    <dbReference type="NCBI Taxonomy" id="118510"/>
    <lineage>
        <taxon>Eukaryota</taxon>
        <taxon>Viridiplantae</taxon>
        <taxon>Streptophyta</taxon>
        <taxon>Embryophyta</taxon>
        <taxon>Tracheophyta</taxon>
        <taxon>Spermatophyta</taxon>
        <taxon>Magnoliopsida</taxon>
        <taxon>eudicotyledons</taxon>
        <taxon>Gunneridae</taxon>
        <taxon>Pentapetalae</taxon>
        <taxon>asterids</taxon>
        <taxon>campanulids</taxon>
        <taxon>Asterales</taxon>
        <taxon>Asteraceae</taxon>
        <taxon>Asteroideae</taxon>
        <taxon>Anthemideae</taxon>
        <taxon>Anthemidinae</taxon>
        <taxon>Tanacetum</taxon>
    </lineage>
</organism>
<dbReference type="EMBL" id="BKCJ010001872">
    <property type="protein sequence ID" value="GEU44633.1"/>
    <property type="molecule type" value="Genomic_DNA"/>
</dbReference>
<gene>
    <name evidence="1" type="ORF">Tci_016611</name>
</gene>
<comment type="caution">
    <text evidence="1">The sequence shown here is derived from an EMBL/GenBank/DDBJ whole genome shotgun (WGS) entry which is preliminary data.</text>
</comment>
<dbReference type="AlphaFoldDB" id="A0A6L2K5I5"/>
<proteinExistence type="predicted"/>
<reference evidence="1" key="1">
    <citation type="journal article" date="2019" name="Sci. Rep.">
        <title>Draft genome of Tanacetum cinerariifolium, the natural source of mosquito coil.</title>
        <authorList>
            <person name="Yamashiro T."/>
            <person name="Shiraishi A."/>
            <person name="Satake H."/>
            <person name="Nakayama K."/>
        </authorList>
    </citation>
    <scope>NUCLEOTIDE SEQUENCE</scope>
</reference>
<protein>
    <submittedName>
        <fullName evidence="1">Ribonuclease H-like domain-containing protein</fullName>
    </submittedName>
</protein>
<accession>A0A6L2K5I5</accession>